<evidence type="ECO:0000313" key="8">
    <source>
        <dbReference type="EMBL" id="RNA20756.1"/>
    </source>
</evidence>
<feature type="compositionally biased region" description="Polar residues" evidence="5">
    <location>
        <begin position="321"/>
        <end position="337"/>
    </location>
</feature>
<dbReference type="PANTHER" id="PTHR12618:SF20">
    <property type="entry name" value="PHD AND RING FINGER DOMAIN-CONTAINING PROTEIN 1"/>
    <property type="match status" value="1"/>
</dbReference>
<proteinExistence type="predicted"/>
<dbReference type="InterPro" id="IPR011011">
    <property type="entry name" value="Znf_FYVE_PHD"/>
</dbReference>
<dbReference type="AlphaFoldDB" id="A0A3M7RB32"/>
<name>A0A3M7RB32_BRAPC</name>
<evidence type="ECO:0000256" key="5">
    <source>
        <dbReference type="SAM" id="MobiDB-lite"/>
    </source>
</evidence>
<evidence type="ECO:0000259" key="7">
    <source>
        <dbReference type="PROSITE" id="PS50089"/>
    </source>
</evidence>
<organism evidence="8 9">
    <name type="scientific">Brachionus plicatilis</name>
    <name type="common">Marine rotifer</name>
    <name type="synonym">Brachionus muelleri</name>
    <dbReference type="NCBI Taxonomy" id="10195"/>
    <lineage>
        <taxon>Eukaryota</taxon>
        <taxon>Metazoa</taxon>
        <taxon>Spiralia</taxon>
        <taxon>Gnathifera</taxon>
        <taxon>Rotifera</taxon>
        <taxon>Eurotatoria</taxon>
        <taxon>Monogononta</taxon>
        <taxon>Pseudotrocha</taxon>
        <taxon>Ploima</taxon>
        <taxon>Brachionidae</taxon>
        <taxon>Brachionus</taxon>
    </lineage>
</organism>
<accession>A0A3M7RB32</accession>
<dbReference type="InterPro" id="IPR019786">
    <property type="entry name" value="Zinc_finger_PHD-type_CS"/>
</dbReference>
<dbReference type="OrthoDB" id="1935339at2759"/>
<feature type="compositionally biased region" description="Low complexity" evidence="5">
    <location>
        <begin position="231"/>
        <end position="240"/>
    </location>
</feature>
<sequence>MKEIKSEFESKDFFDECLKHEIDLKQKFQNCPICLCNFKNNTTYSNPDVCEHIFCLDCLQEWSKKINTCPIDRKVFGFILIKNNRNQIIQKIKVEDRTQSHREEFEQELTFCEICRQPNREDRMLLCDACDKGYHCECLNPPIAEIPEGEWFCPQCITRRLNHTEPSSSHPNQRRLIARTNFAERVRRNVNENRRNLSQKTIKKKTIKKRKTLRKKTKRIRRKVSLKTSKKSSSSSSKSSKIVKKYKRTKKKSSTKRKKATLTFKKYYKSMDRKNSPKKRILKRILEQDDKKENNGTISNLSSMFRVKSLNEEDHASIQLTSQTSQYFESSENNNRQNLKEENKTSTSINLLNSIMNSQSILTKSSSNIKINHNGSIELIKQCSKHSIENKELVKRQKIEHTELLVTKKECTTFIEKKSLINSFDKKFNCKEEPVQPKIDSINRPEVKFNPKAEIFDFEKKSEIKKSKLPRENSGCKLEPNGILVVKQESTALSEKKSSIKSSKESSSFENIFNCKKEPAEPKIDSINRPEVKFNPKAEIFEFGKKIKLPREKSGCKFEPNGILVVKQECTTHIEKISSIKSSKESSSFENISNCKEEPTEPKMEALIRPKIKFNQKAEIFDFEKMSKLPRENSG</sequence>
<evidence type="ECO:0000313" key="9">
    <source>
        <dbReference type="Proteomes" id="UP000276133"/>
    </source>
</evidence>
<dbReference type="STRING" id="10195.A0A3M7RB32"/>
<dbReference type="InterPro" id="IPR001965">
    <property type="entry name" value="Znf_PHD"/>
</dbReference>
<dbReference type="PROSITE" id="PS50089">
    <property type="entry name" value="ZF_RING_2"/>
    <property type="match status" value="1"/>
</dbReference>
<evidence type="ECO:0000259" key="6">
    <source>
        <dbReference type="PROSITE" id="PS50016"/>
    </source>
</evidence>
<dbReference type="CDD" id="cd15536">
    <property type="entry name" value="PHD_PHRF1"/>
    <property type="match status" value="1"/>
</dbReference>
<feature type="region of interest" description="Disordered" evidence="5">
    <location>
        <begin position="204"/>
        <end position="259"/>
    </location>
</feature>
<keyword evidence="9" id="KW-1185">Reference proteome</keyword>
<evidence type="ECO:0000256" key="2">
    <source>
        <dbReference type="ARBA" id="ARBA00022771"/>
    </source>
</evidence>
<dbReference type="SMART" id="SM00249">
    <property type="entry name" value="PHD"/>
    <property type="match status" value="1"/>
</dbReference>
<dbReference type="SUPFAM" id="SSF57903">
    <property type="entry name" value="FYVE/PHD zinc finger"/>
    <property type="match status" value="1"/>
</dbReference>
<dbReference type="InterPro" id="IPR001841">
    <property type="entry name" value="Znf_RING"/>
</dbReference>
<protein>
    <submittedName>
        <fullName evidence="8">PHD and RING finger domain-containing 1</fullName>
    </submittedName>
</protein>
<dbReference type="InterPro" id="IPR013083">
    <property type="entry name" value="Znf_RING/FYVE/PHD"/>
</dbReference>
<dbReference type="PROSITE" id="PS50016">
    <property type="entry name" value="ZF_PHD_2"/>
    <property type="match status" value="1"/>
</dbReference>
<dbReference type="InterPro" id="IPR019787">
    <property type="entry name" value="Znf_PHD-finger"/>
</dbReference>
<dbReference type="Proteomes" id="UP000276133">
    <property type="component" value="Unassembled WGS sequence"/>
</dbReference>
<dbReference type="InterPro" id="IPR047157">
    <property type="entry name" value="PHRF1/Atg35"/>
</dbReference>
<keyword evidence="3" id="KW-0862">Zinc</keyword>
<keyword evidence="2 4" id="KW-0863">Zinc-finger</keyword>
<dbReference type="Pfam" id="PF00628">
    <property type="entry name" value="PHD"/>
    <property type="match status" value="1"/>
</dbReference>
<feature type="domain" description="PHD-type" evidence="6">
    <location>
        <begin position="109"/>
        <end position="159"/>
    </location>
</feature>
<dbReference type="PANTHER" id="PTHR12618">
    <property type="entry name" value="PHD AND RING FINGER DOMAIN-CONTAINING PROTEIN 1"/>
    <property type="match status" value="1"/>
</dbReference>
<dbReference type="PROSITE" id="PS01359">
    <property type="entry name" value="ZF_PHD_1"/>
    <property type="match status" value="1"/>
</dbReference>
<dbReference type="EMBL" id="REGN01003788">
    <property type="protein sequence ID" value="RNA20756.1"/>
    <property type="molecule type" value="Genomic_DNA"/>
</dbReference>
<evidence type="ECO:0000256" key="1">
    <source>
        <dbReference type="ARBA" id="ARBA00022723"/>
    </source>
</evidence>
<feature type="compositionally biased region" description="Basic residues" evidence="5">
    <location>
        <begin position="204"/>
        <end position="230"/>
    </location>
</feature>
<feature type="region of interest" description="Disordered" evidence="5">
    <location>
        <begin position="321"/>
        <end position="344"/>
    </location>
</feature>
<feature type="domain" description="RING-type" evidence="7">
    <location>
        <begin position="31"/>
        <end position="73"/>
    </location>
</feature>
<feature type="non-terminal residue" evidence="8">
    <location>
        <position position="635"/>
    </location>
</feature>
<dbReference type="Gene3D" id="3.30.40.10">
    <property type="entry name" value="Zinc/RING finger domain, C3HC4 (zinc finger)"/>
    <property type="match status" value="2"/>
</dbReference>
<gene>
    <name evidence="8" type="ORF">BpHYR1_012981</name>
</gene>
<feature type="compositionally biased region" description="Basic residues" evidence="5">
    <location>
        <begin position="241"/>
        <end position="259"/>
    </location>
</feature>
<dbReference type="GO" id="GO:0008270">
    <property type="term" value="F:zinc ion binding"/>
    <property type="evidence" value="ECO:0007669"/>
    <property type="project" value="UniProtKB-KW"/>
</dbReference>
<dbReference type="PROSITE" id="PS00518">
    <property type="entry name" value="ZF_RING_1"/>
    <property type="match status" value="1"/>
</dbReference>
<evidence type="ECO:0000256" key="3">
    <source>
        <dbReference type="ARBA" id="ARBA00022833"/>
    </source>
</evidence>
<dbReference type="SUPFAM" id="SSF57850">
    <property type="entry name" value="RING/U-box"/>
    <property type="match status" value="1"/>
</dbReference>
<dbReference type="Pfam" id="PF13639">
    <property type="entry name" value="zf-RING_2"/>
    <property type="match status" value="1"/>
</dbReference>
<dbReference type="SMART" id="SM00184">
    <property type="entry name" value="RING"/>
    <property type="match status" value="2"/>
</dbReference>
<evidence type="ECO:0000256" key="4">
    <source>
        <dbReference type="PROSITE-ProRule" id="PRU00175"/>
    </source>
</evidence>
<dbReference type="InterPro" id="IPR017907">
    <property type="entry name" value="Znf_RING_CS"/>
</dbReference>
<comment type="caution">
    <text evidence="8">The sequence shown here is derived from an EMBL/GenBank/DDBJ whole genome shotgun (WGS) entry which is preliminary data.</text>
</comment>
<keyword evidence="1" id="KW-0479">Metal-binding</keyword>
<reference evidence="8 9" key="1">
    <citation type="journal article" date="2018" name="Sci. Rep.">
        <title>Genomic signatures of local adaptation to the degree of environmental predictability in rotifers.</title>
        <authorList>
            <person name="Franch-Gras L."/>
            <person name="Hahn C."/>
            <person name="Garcia-Roger E.M."/>
            <person name="Carmona M.J."/>
            <person name="Serra M."/>
            <person name="Gomez A."/>
        </authorList>
    </citation>
    <scope>NUCLEOTIDE SEQUENCE [LARGE SCALE GENOMIC DNA]</scope>
    <source>
        <strain evidence="8">HYR1</strain>
    </source>
</reference>